<organism evidence="1">
    <name type="scientific">candidate division WOR-3 bacterium</name>
    <dbReference type="NCBI Taxonomy" id="2052148"/>
    <lineage>
        <taxon>Bacteria</taxon>
        <taxon>Bacteria division WOR-3</taxon>
    </lineage>
</organism>
<reference evidence="1" key="1">
    <citation type="journal article" date="2020" name="mSystems">
        <title>Genome- and Community-Level Interaction Insights into Carbon Utilization and Element Cycling Functions of Hydrothermarchaeota in Hydrothermal Sediment.</title>
        <authorList>
            <person name="Zhou Z."/>
            <person name="Liu Y."/>
            <person name="Xu W."/>
            <person name="Pan J."/>
            <person name="Luo Z.H."/>
            <person name="Li M."/>
        </authorList>
    </citation>
    <scope>NUCLEOTIDE SEQUENCE [LARGE SCALE GENOMIC DNA]</scope>
    <source>
        <strain evidence="1">SpSt-961</strain>
    </source>
</reference>
<dbReference type="EMBL" id="DTOZ01000044">
    <property type="protein sequence ID" value="HGE77657.1"/>
    <property type="molecule type" value="Genomic_DNA"/>
</dbReference>
<sequence length="98" mass="11037">LKTYETAPANFENLLQIEGIGPKTLRALALIGELIYGIKPSFQDPARFSFAHGGKDGYPYPVNREIYNKSINFLETAIRKAKIGEDERLKLLRKLATL</sequence>
<dbReference type="PANTHER" id="PTHR38597:SF1">
    <property type="entry name" value="BLL3834 PROTEIN"/>
    <property type="match status" value="1"/>
</dbReference>
<feature type="non-terminal residue" evidence="1">
    <location>
        <position position="1"/>
    </location>
</feature>
<evidence type="ECO:0000313" key="1">
    <source>
        <dbReference type="EMBL" id="HGE77657.1"/>
    </source>
</evidence>
<dbReference type="AlphaFoldDB" id="A0A7V3RGB4"/>
<gene>
    <name evidence="1" type="ORF">ENX68_01490</name>
</gene>
<dbReference type="InterPro" id="IPR008482">
    <property type="entry name" value="DUF763"/>
</dbReference>
<dbReference type="Pfam" id="PF05559">
    <property type="entry name" value="DUF763"/>
    <property type="match status" value="1"/>
</dbReference>
<comment type="caution">
    <text evidence="1">The sequence shown here is derived from an EMBL/GenBank/DDBJ whole genome shotgun (WGS) entry which is preliminary data.</text>
</comment>
<proteinExistence type="predicted"/>
<accession>A0A7V3RGB4</accession>
<name>A0A7V3RGB4_UNCW3</name>
<dbReference type="PANTHER" id="PTHR38597">
    <property type="entry name" value="BLL3834 PROTEIN"/>
    <property type="match status" value="1"/>
</dbReference>
<protein>
    <submittedName>
        <fullName evidence="1">DUF763 domain-containing protein</fullName>
    </submittedName>
</protein>